<proteinExistence type="predicted"/>
<reference evidence="1" key="1">
    <citation type="submission" date="2024-07" db="EMBL/GenBank/DDBJ databases">
        <authorList>
            <person name="Yu S.T."/>
        </authorList>
    </citation>
    <scope>NUCLEOTIDE SEQUENCE</scope>
    <source>
        <strain evidence="1">R21</strain>
    </source>
</reference>
<accession>A0AB39P5Y6</accession>
<name>A0AB39P5Y6_9ACTN</name>
<organism evidence="1">
    <name type="scientific">Streptomyces sp. R21</name>
    <dbReference type="NCBI Taxonomy" id="3238627"/>
    <lineage>
        <taxon>Bacteria</taxon>
        <taxon>Bacillati</taxon>
        <taxon>Actinomycetota</taxon>
        <taxon>Actinomycetes</taxon>
        <taxon>Kitasatosporales</taxon>
        <taxon>Streptomycetaceae</taxon>
        <taxon>Streptomyces</taxon>
    </lineage>
</organism>
<evidence type="ECO:0000313" key="1">
    <source>
        <dbReference type="EMBL" id="XDQ25586.1"/>
    </source>
</evidence>
<evidence type="ECO:0008006" key="2">
    <source>
        <dbReference type="Google" id="ProtNLM"/>
    </source>
</evidence>
<sequence>MASPKPSFDDLRLLDVKTKLSALALTVPLAITTLGGCSMTDNNSDDTTFAGTSTSRDASDAMERVSSGIYDLIGVKGKTSDSRPTVLDCSGKDRNTHFRILHPWSFYPASASDLGEAMARLKMELPKHSWKIVVYGPDTSENKNISLTAENDKKKVGVHIVQMSKNDPPKLSLDVVSGCYKVPDGQEIERF</sequence>
<dbReference type="EMBL" id="CP163435">
    <property type="protein sequence ID" value="XDQ25586.1"/>
    <property type="molecule type" value="Genomic_DNA"/>
</dbReference>
<protein>
    <recommendedName>
        <fullName evidence="2">Lipoprotein</fullName>
    </recommendedName>
</protein>
<gene>
    <name evidence="1" type="ORF">AB5J56_13210</name>
</gene>
<dbReference type="RefSeq" id="WP_369232900.1">
    <property type="nucleotide sequence ID" value="NZ_CP163435.1"/>
</dbReference>
<dbReference type="AlphaFoldDB" id="A0AB39P5Y6"/>